<reference evidence="7" key="2">
    <citation type="journal article" date="2021" name="PeerJ">
        <title>Extensive microbial diversity within the chicken gut microbiome revealed by metagenomics and culture.</title>
        <authorList>
            <person name="Gilroy R."/>
            <person name="Ravi A."/>
            <person name="Getino M."/>
            <person name="Pursley I."/>
            <person name="Horton D.L."/>
            <person name="Alikhan N.F."/>
            <person name="Baker D."/>
            <person name="Gharbi K."/>
            <person name="Hall N."/>
            <person name="Watson M."/>
            <person name="Adriaenssens E.M."/>
            <person name="Foster-Nyarko E."/>
            <person name="Jarju S."/>
            <person name="Secka A."/>
            <person name="Antonio M."/>
            <person name="Oren A."/>
            <person name="Chaudhuri R.R."/>
            <person name="La Ragione R."/>
            <person name="Hildebrand F."/>
            <person name="Pallen M.J."/>
        </authorList>
    </citation>
    <scope>NUCLEOTIDE SEQUENCE</scope>
    <source>
        <strain evidence="7">17213</strain>
    </source>
</reference>
<accession>A0A9D9DBF0</accession>
<keyword evidence="1 4" id="KW-0547">Nucleotide-binding</keyword>
<dbReference type="Pfam" id="PF03668">
    <property type="entry name" value="RapZ-like_N"/>
    <property type="match status" value="1"/>
</dbReference>
<dbReference type="EMBL" id="JADINH010000023">
    <property type="protein sequence ID" value="MBO8415006.1"/>
    <property type="molecule type" value="Genomic_DNA"/>
</dbReference>
<evidence type="ECO:0000313" key="8">
    <source>
        <dbReference type="Proteomes" id="UP000823631"/>
    </source>
</evidence>
<evidence type="ECO:0000256" key="2">
    <source>
        <dbReference type="ARBA" id="ARBA00022840"/>
    </source>
</evidence>
<keyword evidence="3 4" id="KW-0342">GTP-binding</keyword>
<feature type="domain" description="RapZ-like N-terminal" evidence="5">
    <location>
        <begin position="1"/>
        <end position="153"/>
    </location>
</feature>
<dbReference type="InterPro" id="IPR005337">
    <property type="entry name" value="RapZ-like"/>
</dbReference>
<dbReference type="PANTHER" id="PTHR30448:SF0">
    <property type="entry name" value="RNASE ADAPTER PROTEIN RAPZ"/>
    <property type="match status" value="1"/>
</dbReference>
<feature type="binding site" evidence="4">
    <location>
        <begin position="56"/>
        <end position="59"/>
    </location>
    <ligand>
        <name>GTP</name>
        <dbReference type="ChEBI" id="CHEBI:37565"/>
    </ligand>
</feature>
<gene>
    <name evidence="7" type="primary">rapZ</name>
    <name evidence="7" type="ORF">IAB19_01330</name>
</gene>
<comment type="caution">
    <text evidence="7">The sequence shown here is derived from an EMBL/GenBank/DDBJ whole genome shotgun (WGS) entry which is preliminary data.</text>
</comment>
<dbReference type="AlphaFoldDB" id="A0A9D9DBF0"/>
<dbReference type="InterPro" id="IPR027417">
    <property type="entry name" value="P-loop_NTPase"/>
</dbReference>
<evidence type="ECO:0000256" key="1">
    <source>
        <dbReference type="ARBA" id="ARBA00022741"/>
    </source>
</evidence>
<dbReference type="NCBIfam" id="NF003828">
    <property type="entry name" value="PRK05416.1"/>
    <property type="match status" value="1"/>
</dbReference>
<dbReference type="PIRSF" id="PIRSF005052">
    <property type="entry name" value="P-loopkin"/>
    <property type="match status" value="1"/>
</dbReference>
<evidence type="ECO:0000313" key="7">
    <source>
        <dbReference type="EMBL" id="MBO8415006.1"/>
    </source>
</evidence>
<dbReference type="SUPFAM" id="SSF52540">
    <property type="entry name" value="P-loop containing nucleoside triphosphate hydrolases"/>
    <property type="match status" value="1"/>
</dbReference>
<organism evidence="7 8">
    <name type="scientific">Candidatus Avisuccinivibrio stercorigallinarum</name>
    <dbReference type="NCBI Taxonomy" id="2840704"/>
    <lineage>
        <taxon>Bacteria</taxon>
        <taxon>Pseudomonadati</taxon>
        <taxon>Pseudomonadota</taxon>
        <taxon>Gammaproteobacteria</taxon>
        <taxon>Aeromonadales</taxon>
        <taxon>Succinivibrionaceae</taxon>
        <taxon>Succinivibrionaceae incertae sedis</taxon>
        <taxon>Candidatus Avisuccinivibrio</taxon>
    </lineage>
</organism>
<evidence type="ECO:0000256" key="3">
    <source>
        <dbReference type="ARBA" id="ARBA00023134"/>
    </source>
</evidence>
<dbReference type="Gene3D" id="3.40.50.300">
    <property type="entry name" value="P-loop containing nucleotide triphosphate hydrolases"/>
    <property type="match status" value="1"/>
</dbReference>
<feature type="domain" description="RapZ C-terminal" evidence="6">
    <location>
        <begin position="164"/>
        <end position="281"/>
    </location>
</feature>
<dbReference type="GO" id="GO:0005524">
    <property type="term" value="F:ATP binding"/>
    <property type="evidence" value="ECO:0007669"/>
    <property type="project" value="UniProtKB-UniRule"/>
</dbReference>
<dbReference type="GO" id="GO:0005525">
    <property type="term" value="F:GTP binding"/>
    <property type="evidence" value="ECO:0007669"/>
    <property type="project" value="UniProtKB-UniRule"/>
</dbReference>
<keyword evidence="2 4" id="KW-0067">ATP-binding</keyword>
<reference evidence="7" key="1">
    <citation type="submission" date="2020-10" db="EMBL/GenBank/DDBJ databases">
        <authorList>
            <person name="Gilroy R."/>
        </authorList>
    </citation>
    <scope>NUCLEOTIDE SEQUENCE</scope>
    <source>
        <strain evidence="7">17213</strain>
    </source>
</reference>
<dbReference type="PANTHER" id="PTHR30448">
    <property type="entry name" value="RNASE ADAPTER PROTEIN RAPZ"/>
    <property type="match status" value="1"/>
</dbReference>
<dbReference type="InterPro" id="IPR053930">
    <property type="entry name" value="RapZ-like_N"/>
</dbReference>
<evidence type="ECO:0000256" key="4">
    <source>
        <dbReference type="HAMAP-Rule" id="MF_00636"/>
    </source>
</evidence>
<sequence length="291" mass="33270">MKLVIISGRSGSGKTVALRVLEDLGFYCIDNLPMMFLTQLMDIAKKRYPKLAVSIDIRNKPDNLESFEEIYRKIKQDEMVHSTLIFFDASDSVLIKRYSETRRLHPLSRRLLSLDEAIVLEEQLISDIAAFADLRIDTSNLSVHDLASEITSLTQGSPERKLVMVFESFGFKNGIAQDADFVFDARFLPNPFWEPQLREHSGLTPQVREFFAKYPQVEIYIDQIDKLLMSNLPDIESGSRSYLTVAIGCTGGFHRSVYIADSLCSRFKDRGYLTKIRHRALEKLHQAKPQA</sequence>
<evidence type="ECO:0000259" key="6">
    <source>
        <dbReference type="Pfam" id="PF22740"/>
    </source>
</evidence>
<dbReference type="HAMAP" id="MF_00636">
    <property type="entry name" value="RapZ_like"/>
    <property type="match status" value="1"/>
</dbReference>
<name>A0A9D9DBF0_9GAMM</name>
<dbReference type="InterPro" id="IPR053931">
    <property type="entry name" value="RapZ_C"/>
</dbReference>
<evidence type="ECO:0000259" key="5">
    <source>
        <dbReference type="Pfam" id="PF03668"/>
    </source>
</evidence>
<dbReference type="Pfam" id="PF22740">
    <property type="entry name" value="PapZ_C"/>
    <property type="match status" value="1"/>
</dbReference>
<feature type="binding site" evidence="4">
    <location>
        <begin position="8"/>
        <end position="15"/>
    </location>
    <ligand>
        <name>ATP</name>
        <dbReference type="ChEBI" id="CHEBI:30616"/>
    </ligand>
</feature>
<dbReference type="Proteomes" id="UP000823631">
    <property type="component" value="Unassembled WGS sequence"/>
</dbReference>
<proteinExistence type="inferred from homology"/>
<protein>
    <submittedName>
        <fullName evidence="7">RNase adapter RapZ</fullName>
    </submittedName>
</protein>